<dbReference type="STRING" id="576137.A0A1L7XV94"/>
<dbReference type="AlphaFoldDB" id="A0A1L7XV94"/>
<name>A0A1L7XV94_9HELO</name>
<dbReference type="GO" id="GO:0046556">
    <property type="term" value="F:alpha-L-arabinofuranosidase activity"/>
    <property type="evidence" value="ECO:0007669"/>
    <property type="project" value="UniProtKB-EC"/>
</dbReference>
<dbReference type="Proteomes" id="UP000184330">
    <property type="component" value="Unassembled WGS sequence"/>
</dbReference>
<comment type="pathway">
    <text evidence="2">Glycan metabolism; L-arabinan degradation.</text>
</comment>
<dbReference type="InterPro" id="IPR010720">
    <property type="entry name" value="Alpha-L-AF_C"/>
</dbReference>
<evidence type="ECO:0000256" key="1">
    <source>
        <dbReference type="ARBA" id="ARBA00001462"/>
    </source>
</evidence>
<feature type="domain" description="Alpha-L-arabinofuranosidase C-terminal" evidence="9">
    <location>
        <begin position="508"/>
        <end position="706"/>
    </location>
</feature>
<evidence type="ECO:0000256" key="3">
    <source>
        <dbReference type="ARBA" id="ARBA00007186"/>
    </source>
</evidence>
<dbReference type="OrthoDB" id="406864at2759"/>
<dbReference type="SMART" id="SM00813">
    <property type="entry name" value="Alpha-L-AF_C"/>
    <property type="match status" value="1"/>
</dbReference>
<dbReference type="InterPro" id="IPR013780">
    <property type="entry name" value="Glyco_hydro_b"/>
</dbReference>
<dbReference type="EC" id="3.2.1.55" evidence="4"/>
<keyword evidence="7" id="KW-0325">Glycoprotein</keyword>
<dbReference type="SUPFAM" id="SSF51011">
    <property type="entry name" value="Glycosyl hydrolase domain"/>
    <property type="match status" value="1"/>
</dbReference>
<evidence type="ECO:0000256" key="4">
    <source>
        <dbReference type="ARBA" id="ARBA00012670"/>
    </source>
</evidence>
<dbReference type="GO" id="GO:0046373">
    <property type="term" value="P:L-arabinose metabolic process"/>
    <property type="evidence" value="ECO:0007669"/>
    <property type="project" value="InterPro"/>
</dbReference>
<evidence type="ECO:0000256" key="5">
    <source>
        <dbReference type="ARBA" id="ARBA00022729"/>
    </source>
</evidence>
<evidence type="ECO:0000313" key="10">
    <source>
        <dbReference type="EMBL" id="CZR68919.1"/>
    </source>
</evidence>
<evidence type="ECO:0000259" key="9">
    <source>
        <dbReference type="SMART" id="SM00813"/>
    </source>
</evidence>
<keyword evidence="6" id="KW-0378">Hydrolase</keyword>
<comment type="catalytic activity">
    <reaction evidence="1">
        <text>Hydrolysis of terminal non-reducing alpha-L-arabinofuranoside residues in alpha-L-arabinosides.</text>
        <dbReference type="EC" id="3.2.1.55"/>
    </reaction>
</comment>
<dbReference type="PANTHER" id="PTHR31776">
    <property type="entry name" value="ALPHA-L-ARABINOFURANOSIDASE 1"/>
    <property type="match status" value="1"/>
</dbReference>
<dbReference type="Pfam" id="PF06964">
    <property type="entry name" value="Alpha-L-AF_C"/>
    <property type="match status" value="1"/>
</dbReference>
<dbReference type="Gene3D" id="2.60.40.1180">
    <property type="entry name" value="Golgi alpha-mannosidase II"/>
    <property type="match status" value="1"/>
</dbReference>
<feature type="chain" id="PRO_5009875323" description="non-reducing end alpha-L-arabinofuranosidase" evidence="8">
    <location>
        <begin position="21"/>
        <end position="714"/>
    </location>
</feature>
<dbReference type="InterPro" id="IPR017853">
    <property type="entry name" value="GH"/>
</dbReference>
<gene>
    <name evidence="10" type="ORF">PAC_18820</name>
</gene>
<protein>
    <recommendedName>
        <fullName evidence="4">non-reducing end alpha-L-arabinofuranosidase</fullName>
        <ecNumber evidence="4">3.2.1.55</ecNumber>
    </recommendedName>
</protein>
<evidence type="ECO:0000256" key="2">
    <source>
        <dbReference type="ARBA" id="ARBA00004834"/>
    </source>
</evidence>
<dbReference type="Gene3D" id="3.20.20.80">
    <property type="entry name" value="Glycosidases"/>
    <property type="match status" value="1"/>
</dbReference>
<dbReference type="GO" id="GO:0031222">
    <property type="term" value="P:arabinan catabolic process"/>
    <property type="evidence" value="ECO:0007669"/>
    <property type="project" value="UniProtKB-UniPathway"/>
</dbReference>
<proteinExistence type="inferred from homology"/>
<dbReference type="PANTHER" id="PTHR31776:SF0">
    <property type="entry name" value="ALPHA-L-ARABINOFURANOSIDASE 1"/>
    <property type="match status" value="1"/>
</dbReference>
<feature type="signal peptide" evidence="8">
    <location>
        <begin position="1"/>
        <end position="20"/>
    </location>
</feature>
<sequence length="714" mass="79647">MAVFSSLCLVAAVCLQGASAGPKYPRSQEKAARAYTNSSGVSLEILTKTGVRNATAPDLYGWMFEDINHSGDGGLYGELLTNRAFDGSNIGWGTIPGYTGPSITYQENTCVANGPVITGYKPLGGARISLDPYHPLTHSHRTVLEVDMPTTAGSEPVGFANLGWWGIPVTPQTYNVSFYVYPDQFKNQANLKTSITVSLQSNTTGEIFASTVIPAQSWNVVNYTFISAEIVNTVTAPDVNNTLAITFDPVAAVNQSYFFDQISLFGETFKGYQNGLRKDLAQNIYDLKPKFLRWPGGNNIEGFSFQTRWKWWETIGPLEDRWPRPGNWEYYNTNGLGLLEFLEWTEAMEMENVLAIYSGYSLGDSDEGNADEYPSSDAALYPLLKEALDEIEFCIGSTDTYWGAKRAEYGHPEPFKIKYVEIGNEDWFGQNYPFRFKYLYEGLKAAYPDIIYISTAYNENAGYTIDIPAGAMWDTHHYEPPAFFINGFDFYDNWQETTNNPNVTVFIGEYSVFQIDTPSEVDDFSDPPDIHIFYPRLVSAIAEGVYLLGAERNPNVVKLSSYAPSLQNWNWYNWTPNLIAFDADPLHTVLSVSYYLQKLFNAYRGTESVEVTNSEGDFGPLYWASQVDGEESVFLKVINVNATTVPLNIALESSWTSVNGTIITNADPNGFNYKNNATAITPQPLNLTSTKPASDGTWTWNVPAYSITVLQFNL</sequence>
<dbReference type="Pfam" id="PF22848">
    <property type="entry name" value="ASD1_dom"/>
    <property type="match status" value="1"/>
</dbReference>
<evidence type="ECO:0000256" key="6">
    <source>
        <dbReference type="ARBA" id="ARBA00022801"/>
    </source>
</evidence>
<evidence type="ECO:0000256" key="7">
    <source>
        <dbReference type="ARBA" id="ARBA00023180"/>
    </source>
</evidence>
<dbReference type="EMBL" id="FJOG01000062">
    <property type="protein sequence ID" value="CZR68919.1"/>
    <property type="molecule type" value="Genomic_DNA"/>
</dbReference>
<dbReference type="UniPathway" id="UPA00667"/>
<dbReference type="InterPro" id="IPR055235">
    <property type="entry name" value="ASD1_cat"/>
</dbReference>
<evidence type="ECO:0000313" key="11">
    <source>
        <dbReference type="Proteomes" id="UP000184330"/>
    </source>
</evidence>
<keyword evidence="11" id="KW-1185">Reference proteome</keyword>
<reference evidence="10 11" key="1">
    <citation type="submission" date="2016-03" db="EMBL/GenBank/DDBJ databases">
        <authorList>
            <person name="Ploux O."/>
        </authorList>
    </citation>
    <scope>NUCLEOTIDE SEQUENCE [LARGE SCALE GENOMIC DNA]</scope>
    <source>
        <strain evidence="10 11">UAMH 11012</strain>
    </source>
</reference>
<dbReference type="SUPFAM" id="SSF51445">
    <property type="entry name" value="(Trans)glycosidases"/>
    <property type="match status" value="1"/>
</dbReference>
<dbReference type="InterPro" id="IPR051563">
    <property type="entry name" value="Glycosyl_Hydrolase_51"/>
</dbReference>
<organism evidence="10 11">
    <name type="scientific">Phialocephala subalpina</name>
    <dbReference type="NCBI Taxonomy" id="576137"/>
    <lineage>
        <taxon>Eukaryota</taxon>
        <taxon>Fungi</taxon>
        <taxon>Dikarya</taxon>
        <taxon>Ascomycota</taxon>
        <taxon>Pezizomycotina</taxon>
        <taxon>Leotiomycetes</taxon>
        <taxon>Helotiales</taxon>
        <taxon>Mollisiaceae</taxon>
        <taxon>Phialocephala</taxon>
        <taxon>Phialocephala fortinii species complex</taxon>
    </lineage>
</organism>
<comment type="similarity">
    <text evidence="3">Belongs to the glycosyl hydrolase 51 family.</text>
</comment>
<keyword evidence="5 8" id="KW-0732">Signal</keyword>
<accession>A0A1L7XV94</accession>
<evidence type="ECO:0000256" key="8">
    <source>
        <dbReference type="SAM" id="SignalP"/>
    </source>
</evidence>